<feature type="coiled-coil region" evidence="1">
    <location>
        <begin position="8"/>
        <end position="45"/>
    </location>
</feature>
<keyword evidence="1" id="KW-0175">Coiled coil</keyword>
<organism evidence="2 3">
    <name type="scientific">Metamycoplasma hominis</name>
    <name type="common">Mycoplasma hominis</name>
    <dbReference type="NCBI Taxonomy" id="2098"/>
    <lineage>
        <taxon>Bacteria</taxon>
        <taxon>Bacillati</taxon>
        <taxon>Mycoplasmatota</taxon>
        <taxon>Mycoplasmoidales</taxon>
        <taxon>Metamycoplasmataceae</taxon>
        <taxon>Metamycoplasma</taxon>
    </lineage>
</organism>
<reference evidence="2 3" key="2">
    <citation type="submission" date="2018-10" db="EMBL/GenBank/DDBJ databases">
        <title>Detection and isolation of Mycoplasma hominis as a predominant microorganism from pelvic cavity of patient with salpingitis and tubo-ovarian abscess.</title>
        <authorList>
            <person name="Guschin A.E."/>
            <person name="Khayrullina G.A."/>
            <person name="Rakovskaya I.V."/>
            <person name="Shelenkov A.A."/>
            <person name="Shagin D.A."/>
        </authorList>
    </citation>
    <scope>NUCLEOTIDE SEQUENCE [LARGE SCALE GENOMIC DNA]</scope>
    <source>
        <strain evidence="3">TOA</strain>
    </source>
</reference>
<dbReference type="Proteomes" id="UP000029712">
    <property type="component" value="Chromosome"/>
</dbReference>
<dbReference type="AlphaFoldDB" id="A0A454C9K9"/>
<gene>
    <name evidence="2" type="ORF">KN71_001725</name>
</gene>
<dbReference type="RefSeq" id="WP_036438502.1">
    <property type="nucleotide sequence ID" value="NZ_CP033021.1"/>
</dbReference>
<proteinExistence type="predicted"/>
<dbReference type="OrthoDB" id="396426at2"/>
<reference evidence="2 3" key="1">
    <citation type="submission" date="2014-08" db="EMBL/GenBank/DDBJ databases">
        <authorList>
            <person name="Kuleshov K."/>
            <person name="Dedkov V."/>
            <person name="Markelov M."/>
            <person name="Pimkina E."/>
        </authorList>
    </citation>
    <scope>NUCLEOTIDE SEQUENCE [LARGE SCALE GENOMIC DNA]</scope>
    <source>
        <strain evidence="3">TOA</strain>
    </source>
</reference>
<sequence>MQQEAKLNNDYSKLFNSYKNQIKNLNNLNIENKFLKQRILKIINNEINDFKKVGNKIIKTLLNTYKQNNNAFTGQKNFASFFNEF</sequence>
<name>A0A454C9K9_METHO</name>
<protein>
    <submittedName>
        <fullName evidence="2">Uncharacterized protein</fullName>
    </submittedName>
</protein>
<accession>A0A454C9K9</accession>
<dbReference type="EMBL" id="CP033021">
    <property type="protein sequence ID" value="AYN65407.1"/>
    <property type="molecule type" value="Genomic_DNA"/>
</dbReference>
<evidence type="ECO:0000256" key="1">
    <source>
        <dbReference type="SAM" id="Coils"/>
    </source>
</evidence>
<evidence type="ECO:0000313" key="2">
    <source>
        <dbReference type="EMBL" id="AYN65407.1"/>
    </source>
</evidence>
<evidence type="ECO:0000313" key="3">
    <source>
        <dbReference type="Proteomes" id="UP000029712"/>
    </source>
</evidence>